<comment type="caution">
    <text evidence="1">The sequence shown here is derived from an EMBL/GenBank/DDBJ whole genome shotgun (WGS) entry which is preliminary data.</text>
</comment>
<dbReference type="EMBL" id="SOBT01000012">
    <property type="protein sequence ID" value="TDU24394.1"/>
    <property type="molecule type" value="Genomic_DNA"/>
</dbReference>
<dbReference type="Pfam" id="PF04134">
    <property type="entry name" value="DCC1-like"/>
    <property type="match status" value="1"/>
</dbReference>
<keyword evidence="2" id="KW-1185">Reference proteome</keyword>
<dbReference type="AlphaFoldDB" id="A0A4S3K0L8"/>
<dbReference type="InterPro" id="IPR052927">
    <property type="entry name" value="DCC_oxidoreductase"/>
</dbReference>
<dbReference type="GO" id="GO:0015035">
    <property type="term" value="F:protein-disulfide reductase activity"/>
    <property type="evidence" value="ECO:0007669"/>
    <property type="project" value="InterPro"/>
</dbReference>
<organism evidence="1 2">
    <name type="scientific">Panacagrimonas perspica</name>
    <dbReference type="NCBI Taxonomy" id="381431"/>
    <lineage>
        <taxon>Bacteria</taxon>
        <taxon>Pseudomonadati</taxon>
        <taxon>Pseudomonadota</taxon>
        <taxon>Gammaproteobacteria</taxon>
        <taxon>Nevskiales</taxon>
        <taxon>Nevskiaceae</taxon>
        <taxon>Panacagrimonas</taxon>
    </lineage>
</organism>
<dbReference type="Proteomes" id="UP000295341">
    <property type="component" value="Unassembled WGS sequence"/>
</dbReference>
<evidence type="ECO:0000313" key="1">
    <source>
        <dbReference type="EMBL" id="TDU24394.1"/>
    </source>
</evidence>
<accession>A0A4S3K0L8</accession>
<sequence>MAVHAQRHSYRDDASVPRFDDGRPIVVFDGVCVLCSGSMHFIQQHDTRDAFRFVLAQSALGQALFRHYGLPAENFDTVLVLDDGVLHTKLDAFAAVMRRLPGAWRVLSAARFIPSLIADLMYDLVAKNRYRWFGKREACLMPTAALRARFLPDGWKTAPAS</sequence>
<dbReference type="PANTHER" id="PTHR33639">
    <property type="entry name" value="THIOL-DISULFIDE OXIDOREDUCTASE DCC"/>
    <property type="match status" value="1"/>
</dbReference>
<evidence type="ECO:0000313" key="2">
    <source>
        <dbReference type="Proteomes" id="UP000295341"/>
    </source>
</evidence>
<proteinExistence type="predicted"/>
<dbReference type="RefSeq" id="WP_133883805.1">
    <property type="nucleotide sequence ID" value="NZ_MWIN01000025.1"/>
</dbReference>
<gene>
    <name evidence="1" type="ORF">DFR24_4662</name>
</gene>
<dbReference type="InterPro" id="IPR007263">
    <property type="entry name" value="DCC1-like"/>
</dbReference>
<protein>
    <submittedName>
        <fullName evidence="1">Putative DCC family thiol-disulfide oxidoreductase YuxK</fullName>
    </submittedName>
</protein>
<dbReference type="PANTHER" id="PTHR33639:SF2">
    <property type="entry name" value="DUF393 DOMAIN-CONTAINING PROTEIN"/>
    <property type="match status" value="1"/>
</dbReference>
<dbReference type="OrthoDB" id="9785438at2"/>
<name>A0A4S3K0L8_9GAMM</name>
<reference evidence="1 2" key="1">
    <citation type="submission" date="2019-03" db="EMBL/GenBank/DDBJ databases">
        <title>Genomic Encyclopedia of Type Strains, Phase IV (KMG-IV): sequencing the most valuable type-strain genomes for metagenomic binning, comparative biology and taxonomic classification.</title>
        <authorList>
            <person name="Goeker M."/>
        </authorList>
    </citation>
    <scope>NUCLEOTIDE SEQUENCE [LARGE SCALE GENOMIC DNA]</scope>
    <source>
        <strain evidence="1 2">DSM 26377</strain>
    </source>
</reference>